<name>A0A7W8VA81_PARAM</name>
<evidence type="ECO:0000313" key="3">
    <source>
        <dbReference type="Proteomes" id="UP000592780"/>
    </source>
</evidence>
<organism evidence="2 3">
    <name type="scientific">Paraburkholderia atlantica</name>
    <dbReference type="NCBI Taxonomy" id="2654982"/>
    <lineage>
        <taxon>Bacteria</taxon>
        <taxon>Pseudomonadati</taxon>
        <taxon>Pseudomonadota</taxon>
        <taxon>Betaproteobacteria</taxon>
        <taxon>Burkholderiales</taxon>
        <taxon>Burkholderiaceae</taxon>
        <taxon>Paraburkholderia</taxon>
    </lineage>
</organism>
<sequence length="35" mass="3812">MPQIPDDADLPLNANGPAYTSRQDRDGIPLSWTDA</sequence>
<protein>
    <submittedName>
        <fullName evidence="2">Uncharacterized protein</fullName>
    </submittedName>
</protein>
<keyword evidence="3" id="KW-1185">Reference proteome</keyword>
<dbReference type="Proteomes" id="UP000592780">
    <property type="component" value="Unassembled WGS sequence"/>
</dbReference>
<dbReference type="AlphaFoldDB" id="A0A7W8VA81"/>
<evidence type="ECO:0000313" key="2">
    <source>
        <dbReference type="EMBL" id="MBB5429011.1"/>
    </source>
</evidence>
<reference evidence="2 3" key="1">
    <citation type="submission" date="2020-08" db="EMBL/GenBank/DDBJ databases">
        <title>Genomic Encyclopedia of Type Strains, Phase IV (KMG-V): Genome sequencing to study the core and pangenomes of soil and plant-associated prokaryotes.</title>
        <authorList>
            <person name="Whitman W."/>
        </authorList>
    </citation>
    <scope>NUCLEOTIDE SEQUENCE [LARGE SCALE GENOMIC DNA]</scope>
    <source>
        <strain evidence="2 3">JPY158</strain>
    </source>
</reference>
<accession>A0A7W8VA81</accession>
<evidence type="ECO:0000256" key="1">
    <source>
        <dbReference type="SAM" id="MobiDB-lite"/>
    </source>
</evidence>
<proteinExistence type="predicted"/>
<dbReference type="EMBL" id="JACHDD010000017">
    <property type="protein sequence ID" value="MBB5429011.1"/>
    <property type="molecule type" value="Genomic_DNA"/>
</dbReference>
<feature type="region of interest" description="Disordered" evidence="1">
    <location>
        <begin position="1"/>
        <end position="35"/>
    </location>
</feature>
<comment type="caution">
    <text evidence="2">The sequence shown here is derived from an EMBL/GenBank/DDBJ whole genome shotgun (WGS) entry which is preliminary data.</text>
</comment>
<gene>
    <name evidence="2" type="ORF">HDG40_007206</name>
</gene>